<comment type="caution">
    <text evidence="2">The sequence shown here is derived from an EMBL/GenBank/DDBJ whole genome shotgun (WGS) entry which is preliminary data.</text>
</comment>
<gene>
    <name evidence="2" type="ORF">EQG79_18845</name>
</gene>
<name>A0A4Q2UNN7_9BACT</name>
<evidence type="ECO:0000313" key="2">
    <source>
        <dbReference type="EMBL" id="RYC68419.1"/>
    </source>
</evidence>
<reference evidence="2 3" key="1">
    <citation type="submission" date="2019-01" db="EMBL/GenBank/DDBJ databases">
        <title>Spirosoma flava sp. nov., a propanil-degrading bacterium isolated from herbicide-contaminated soil.</title>
        <authorList>
            <person name="Zhang L."/>
            <person name="Jiang J.-D."/>
        </authorList>
    </citation>
    <scope>NUCLEOTIDE SEQUENCE [LARGE SCALE GENOMIC DNA]</scope>
    <source>
        <strain evidence="2 3">TY50</strain>
    </source>
</reference>
<evidence type="ECO:0000313" key="3">
    <source>
        <dbReference type="Proteomes" id="UP000290407"/>
    </source>
</evidence>
<keyword evidence="3" id="KW-1185">Reference proteome</keyword>
<feature type="transmembrane region" description="Helical" evidence="1">
    <location>
        <begin position="39"/>
        <end position="60"/>
    </location>
</feature>
<organism evidence="2 3">
    <name type="scientific">Spirosoma sordidisoli</name>
    <dbReference type="NCBI Taxonomy" id="2502893"/>
    <lineage>
        <taxon>Bacteria</taxon>
        <taxon>Pseudomonadati</taxon>
        <taxon>Bacteroidota</taxon>
        <taxon>Cytophagia</taxon>
        <taxon>Cytophagales</taxon>
        <taxon>Cytophagaceae</taxon>
        <taxon>Spirosoma</taxon>
    </lineage>
</organism>
<dbReference type="EMBL" id="SBLB01000005">
    <property type="protein sequence ID" value="RYC68419.1"/>
    <property type="molecule type" value="Genomic_DNA"/>
</dbReference>
<dbReference type="Proteomes" id="UP000290407">
    <property type="component" value="Unassembled WGS sequence"/>
</dbReference>
<keyword evidence="1" id="KW-0812">Transmembrane</keyword>
<dbReference type="AlphaFoldDB" id="A0A4Q2UNN7"/>
<proteinExistence type="predicted"/>
<protein>
    <submittedName>
        <fullName evidence="2">Uncharacterized protein</fullName>
    </submittedName>
</protein>
<evidence type="ECO:0000256" key="1">
    <source>
        <dbReference type="SAM" id="Phobius"/>
    </source>
</evidence>
<accession>A0A4Q2UNN7</accession>
<keyword evidence="1" id="KW-0472">Membrane</keyword>
<sequence length="68" mass="7318">MITIRNKFILLAAGFWLVGILLVLLGAYGKSAGWEATGLLLTIGVTAQAIGFGFLGYVLMQAVFSRRK</sequence>
<dbReference type="RefSeq" id="WP_077923090.1">
    <property type="nucleotide sequence ID" value="NZ_SBLB01000005.1"/>
</dbReference>
<keyword evidence="1" id="KW-1133">Transmembrane helix</keyword>